<dbReference type="SUPFAM" id="SSF53098">
    <property type="entry name" value="Ribonuclease H-like"/>
    <property type="match status" value="1"/>
</dbReference>
<comment type="caution">
    <text evidence="11">The sequence shown here is derived from an EMBL/GenBank/DDBJ whole genome shotgun (WGS) entry which is preliminary data.</text>
</comment>
<reference evidence="11" key="2">
    <citation type="journal article" date="2023" name="BMC Genomics">
        <title>Pest status, molecular evolution, and epigenetic factors derived from the genome assembly of Frankliniella fusca, a thysanopteran phytovirus vector.</title>
        <authorList>
            <person name="Catto M.A."/>
            <person name="Labadie P.E."/>
            <person name="Jacobson A.L."/>
            <person name="Kennedy G.G."/>
            <person name="Srinivasan R."/>
            <person name="Hunt B.G."/>
        </authorList>
    </citation>
    <scope>NUCLEOTIDE SEQUENCE</scope>
    <source>
        <strain evidence="11">PL_HMW_Pooled</strain>
    </source>
</reference>
<evidence type="ECO:0000313" key="11">
    <source>
        <dbReference type="EMBL" id="KAK3921390.1"/>
    </source>
</evidence>
<dbReference type="Pfam" id="PF03175">
    <property type="entry name" value="DNA_pol_B_2"/>
    <property type="match status" value="1"/>
</dbReference>
<dbReference type="InterPro" id="IPR012337">
    <property type="entry name" value="RNaseH-like_sf"/>
</dbReference>
<dbReference type="GO" id="GO:0000166">
    <property type="term" value="F:nucleotide binding"/>
    <property type="evidence" value="ECO:0007669"/>
    <property type="project" value="InterPro"/>
</dbReference>
<dbReference type="Proteomes" id="UP001219518">
    <property type="component" value="Unassembled WGS sequence"/>
</dbReference>
<accession>A0AAE1HIV7</accession>
<evidence type="ECO:0000256" key="3">
    <source>
        <dbReference type="ARBA" id="ARBA00022679"/>
    </source>
</evidence>
<feature type="compositionally biased region" description="Acidic residues" evidence="9">
    <location>
        <begin position="1171"/>
        <end position="1191"/>
    </location>
</feature>
<dbReference type="AlphaFoldDB" id="A0AAE1HIV7"/>
<evidence type="ECO:0000256" key="7">
    <source>
        <dbReference type="ARBA" id="ARBA00023125"/>
    </source>
</evidence>
<keyword evidence="12" id="KW-1185">Reference proteome</keyword>
<evidence type="ECO:0000256" key="4">
    <source>
        <dbReference type="ARBA" id="ARBA00022695"/>
    </source>
</evidence>
<dbReference type="InterPro" id="IPR004868">
    <property type="entry name" value="DNA-dir_DNA_pol_B_mt/vir"/>
</dbReference>
<keyword evidence="6" id="KW-0239">DNA-directed DNA polymerase</keyword>
<dbReference type="GO" id="GO:0003677">
    <property type="term" value="F:DNA binding"/>
    <property type="evidence" value="ECO:0007669"/>
    <property type="project" value="UniProtKB-KW"/>
</dbReference>
<sequence length="1205" mass="139317">MRDLCSEKPHGEEWVTDIAVGGDARIHNLEITDLYDLQLTLLKNEQEIHRMVLKDLKDLRRVKWYLSAFIRCQMPAEEDPGNAVRYMRCTPLLTLREDELSGQVGEAILGVINSFDKAQGEGSQILFEKVERIEIRVAKYSPLKGSSYLPLPENFKNPKKGLINIQNRDNKCFLYSCLAALKLPKSHPERVQNYTHRLGELKMSGISFPVKVTDITKFEGQNLGISVNVFGLEDGVDVVPLRISKNHKERHINLLLLRDDEEEEDNAHYVLIKDLSKFLAHLTTRKRALHWCENCLTPYNTHTKYKEHRQRCIEHSAQAVLMPRARDAVMQFRQWGNQMHHDYVIYADFECIVVPYNAPHPDPAVSSTTRSSRHVPCGFCYVIVRADGTLLKEPVLHHGGDGLIRQFLLCLQREQERITELRGELFAIDMSEEQEKEFEKATKCYMCEERLPRSGVLKVRDHDWSKPENNYRGAACSAPCNLNLKRKTYIPVLMHNLQNYDAHMVLSEIGELTDGEDLTVIPKNKEKYVSFQWGRLRFLDSLAFLNSSLDKLVADLAPEDLSLLQTIFPNDTERALVSRKGVYPYSYFDSMDKFSETCLPPMEAFKNDLTGADISTEDYDHAVNVFQTFKMENLRDYHDLYLLTDTLLLADCMEAFRKLAMNHYKLDPVHYYTTPGMAFSASLSFTKQKLELITDLEIHLLFERGLRGGVATIQRRYVEANNKYIPDNYCPDKPSSYIMYYDANSLYSAALCEKLPTGGFRRLTKTEIDKFDPEAINESSDVGYLFVVDLAYPSELHDSQNDFCLAPEHMTPKSSLLSKLQKKMLNDFKVSKSSTKKLIPNLYDKKNYVVLADTLMLYLDLGLELKKIHSVIEFERKAWLKPFIEHNISMRQKATSDFQKSFWKLICNSIYGKCCEAVRKHKCVVMTKKQEKFRKLVRSPLFHSFDIFNHGLVCVERKKARVVLNRPVFVGQACLDISKSIMYNFYYKVLKSKYGDRIKVCGTDTDSLIVEIFTEDVYKDMLEMEEYFDTSDYPKDHFCFNLKNKKVMGKFKDELNSEPIRAFIGLRAKMYSFKTLSDSVKSVGKGIPRAALKSQINFEDYKECITQFKEKNVSYSKIGTDRKHHVFTTYCVKKALSCYDDKRYILDNNFDTLAYGHYTLRNYCDSSEAAVVDDDDDNDDESDDDESDDEAEKNLLDLIELMDEE</sequence>
<feature type="domain" description="DNA-directed DNA polymerase family B mitochondria/virus" evidence="10">
    <location>
        <begin position="491"/>
        <end position="935"/>
    </location>
</feature>
<comment type="similarity">
    <text evidence="1">Belongs to the DNA polymerase type-B family.</text>
</comment>
<evidence type="ECO:0000256" key="2">
    <source>
        <dbReference type="ARBA" id="ARBA00012417"/>
    </source>
</evidence>
<dbReference type="GO" id="GO:0003887">
    <property type="term" value="F:DNA-directed DNA polymerase activity"/>
    <property type="evidence" value="ECO:0007669"/>
    <property type="project" value="UniProtKB-KW"/>
</dbReference>
<name>A0AAE1HIV7_9NEOP</name>
<dbReference type="SUPFAM" id="SSF56672">
    <property type="entry name" value="DNA/RNA polymerases"/>
    <property type="match status" value="1"/>
</dbReference>
<dbReference type="EC" id="2.7.7.7" evidence="2"/>
<evidence type="ECO:0000256" key="9">
    <source>
        <dbReference type="SAM" id="MobiDB-lite"/>
    </source>
</evidence>
<reference evidence="11" key="1">
    <citation type="submission" date="2021-07" db="EMBL/GenBank/DDBJ databases">
        <authorList>
            <person name="Catto M.A."/>
            <person name="Jacobson A."/>
            <person name="Kennedy G."/>
            <person name="Labadie P."/>
            <person name="Hunt B.G."/>
            <person name="Srinivasan R."/>
        </authorList>
    </citation>
    <scope>NUCLEOTIDE SEQUENCE</scope>
    <source>
        <strain evidence="11">PL_HMW_Pooled</strain>
        <tissue evidence="11">Head</tissue>
    </source>
</reference>
<dbReference type="EMBL" id="JAHWGI010001033">
    <property type="protein sequence ID" value="KAK3921390.1"/>
    <property type="molecule type" value="Genomic_DNA"/>
</dbReference>
<evidence type="ECO:0000256" key="8">
    <source>
        <dbReference type="ARBA" id="ARBA00049244"/>
    </source>
</evidence>
<evidence type="ECO:0000256" key="5">
    <source>
        <dbReference type="ARBA" id="ARBA00022705"/>
    </source>
</evidence>
<protein>
    <recommendedName>
        <fullName evidence="2">DNA-directed DNA polymerase</fullName>
        <ecNumber evidence="2">2.7.7.7</ecNumber>
    </recommendedName>
</protein>
<dbReference type="PANTHER" id="PTHR31511">
    <property type="entry name" value="PROTEIN CBG23764"/>
    <property type="match status" value="1"/>
</dbReference>
<evidence type="ECO:0000313" key="12">
    <source>
        <dbReference type="Proteomes" id="UP001219518"/>
    </source>
</evidence>
<proteinExistence type="inferred from homology"/>
<gene>
    <name evidence="11" type="ORF">KUF71_010605</name>
</gene>
<organism evidence="11 12">
    <name type="scientific">Frankliniella fusca</name>
    <dbReference type="NCBI Taxonomy" id="407009"/>
    <lineage>
        <taxon>Eukaryota</taxon>
        <taxon>Metazoa</taxon>
        <taxon>Ecdysozoa</taxon>
        <taxon>Arthropoda</taxon>
        <taxon>Hexapoda</taxon>
        <taxon>Insecta</taxon>
        <taxon>Pterygota</taxon>
        <taxon>Neoptera</taxon>
        <taxon>Paraneoptera</taxon>
        <taxon>Thysanoptera</taxon>
        <taxon>Terebrantia</taxon>
        <taxon>Thripoidea</taxon>
        <taxon>Thripidae</taxon>
        <taxon>Frankliniella</taxon>
    </lineage>
</organism>
<dbReference type="PANTHER" id="PTHR31511:SF12">
    <property type="entry name" value="RHO TERMINATION FACTOR N-TERMINAL DOMAIN-CONTAINING PROTEIN"/>
    <property type="match status" value="1"/>
</dbReference>
<dbReference type="GO" id="GO:0042575">
    <property type="term" value="C:DNA polymerase complex"/>
    <property type="evidence" value="ECO:0007669"/>
    <property type="project" value="UniProtKB-ARBA"/>
</dbReference>
<keyword evidence="4" id="KW-0548">Nucleotidyltransferase</keyword>
<evidence type="ECO:0000259" key="10">
    <source>
        <dbReference type="Pfam" id="PF03175"/>
    </source>
</evidence>
<evidence type="ECO:0000256" key="6">
    <source>
        <dbReference type="ARBA" id="ARBA00022932"/>
    </source>
</evidence>
<comment type="catalytic activity">
    <reaction evidence="8">
        <text>DNA(n) + a 2'-deoxyribonucleoside 5'-triphosphate = DNA(n+1) + diphosphate</text>
        <dbReference type="Rhea" id="RHEA:22508"/>
        <dbReference type="Rhea" id="RHEA-COMP:17339"/>
        <dbReference type="Rhea" id="RHEA-COMP:17340"/>
        <dbReference type="ChEBI" id="CHEBI:33019"/>
        <dbReference type="ChEBI" id="CHEBI:61560"/>
        <dbReference type="ChEBI" id="CHEBI:173112"/>
        <dbReference type="EC" id="2.7.7.7"/>
    </reaction>
</comment>
<dbReference type="GO" id="GO:0006260">
    <property type="term" value="P:DNA replication"/>
    <property type="evidence" value="ECO:0007669"/>
    <property type="project" value="UniProtKB-KW"/>
</dbReference>
<keyword evidence="7" id="KW-0238">DNA-binding</keyword>
<dbReference type="InterPro" id="IPR043502">
    <property type="entry name" value="DNA/RNA_pol_sf"/>
</dbReference>
<keyword evidence="3" id="KW-0808">Transferase</keyword>
<keyword evidence="5" id="KW-0235">DNA replication</keyword>
<evidence type="ECO:0000256" key="1">
    <source>
        <dbReference type="ARBA" id="ARBA00005755"/>
    </source>
</evidence>
<feature type="region of interest" description="Disordered" evidence="9">
    <location>
        <begin position="1169"/>
        <end position="1192"/>
    </location>
</feature>